<dbReference type="AlphaFoldDB" id="A0A1I7XPN3"/>
<feature type="coiled-coil region" evidence="1">
    <location>
        <begin position="174"/>
        <end position="208"/>
    </location>
</feature>
<feature type="region of interest" description="Disordered" evidence="2">
    <location>
        <begin position="1"/>
        <end position="20"/>
    </location>
</feature>
<evidence type="ECO:0000256" key="1">
    <source>
        <dbReference type="SAM" id="Coils"/>
    </source>
</evidence>
<dbReference type="Proteomes" id="UP000095283">
    <property type="component" value="Unplaced"/>
</dbReference>
<protein>
    <submittedName>
        <fullName evidence="5">BZIP domain-containing protein</fullName>
    </submittedName>
</protein>
<evidence type="ECO:0000313" key="5">
    <source>
        <dbReference type="WBParaSite" id="Hba_19303"/>
    </source>
</evidence>
<evidence type="ECO:0000256" key="3">
    <source>
        <dbReference type="SAM" id="Phobius"/>
    </source>
</evidence>
<keyword evidence="4" id="KW-1185">Reference proteome</keyword>
<evidence type="ECO:0000256" key="2">
    <source>
        <dbReference type="SAM" id="MobiDB-lite"/>
    </source>
</evidence>
<name>A0A1I7XPN3_HETBA</name>
<keyword evidence="3" id="KW-0812">Transmembrane</keyword>
<accession>A0A1I7XPN3</accession>
<organism evidence="4 5">
    <name type="scientific">Heterorhabditis bacteriophora</name>
    <name type="common">Entomopathogenic nematode worm</name>
    <dbReference type="NCBI Taxonomy" id="37862"/>
    <lineage>
        <taxon>Eukaryota</taxon>
        <taxon>Metazoa</taxon>
        <taxon>Ecdysozoa</taxon>
        <taxon>Nematoda</taxon>
        <taxon>Chromadorea</taxon>
        <taxon>Rhabditida</taxon>
        <taxon>Rhabditina</taxon>
        <taxon>Rhabditomorpha</taxon>
        <taxon>Strongyloidea</taxon>
        <taxon>Heterorhabditidae</taxon>
        <taxon>Heterorhabditis</taxon>
    </lineage>
</organism>
<evidence type="ECO:0000313" key="4">
    <source>
        <dbReference type="Proteomes" id="UP000095283"/>
    </source>
</evidence>
<feature type="transmembrane region" description="Helical" evidence="3">
    <location>
        <begin position="148"/>
        <end position="165"/>
    </location>
</feature>
<keyword evidence="3" id="KW-0472">Membrane</keyword>
<keyword evidence="3" id="KW-1133">Transmembrane helix</keyword>
<keyword evidence="1" id="KW-0175">Coiled coil</keyword>
<sequence length="216" mass="23904">MTTTESKLINTGPVPRSPFSSIPPTSLPLSTLYGAVGDMTLIPNPLYATILLNSLNTSSHLLPQQFLPSSFIPESQRATPPATNEFLPTTVTVNPTIFSMMNHQSHSESSLPYADRISNKAPMGAVPSTIDSIQSSPANSPAVSSSKIMMIGITIIFVQIIFYRAQMRNKVDEVKVLRTKLDERDRKIEKLEAELASERRENQQMNMILTGMLNRR</sequence>
<dbReference type="WBParaSite" id="Hba_19303">
    <property type="protein sequence ID" value="Hba_19303"/>
    <property type="gene ID" value="Hba_19303"/>
</dbReference>
<proteinExistence type="predicted"/>
<reference evidence="5" key="1">
    <citation type="submission" date="2016-11" db="UniProtKB">
        <authorList>
            <consortium name="WormBaseParasite"/>
        </authorList>
    </citation>
    <scope>IDENTIFICATION</scope>
</reference>